<feature type="signal peptide" evidence="5">
    <location>
        <begin position="1"/>
        <end position="15"/>
    </location>
</feature>
<proteinExistence type="predicted"/>
<gene>
    <name evidence="6" type="ORF">ABMA28_006524</name>
</gene>
<accession>A0ABD0SLH4</accession>
<dbReference type="Pfam" id="PF00379">
    <property type="entry name" value="Chitin_bind_4"/>
    <property type="match status" value="1"/>
</dbReference>
<protein>
    <recommendedName>
        <fullName evidence="8">Pupal cuticle protein 36-like</fullName>
    </recommendedName>
</protein>
<dbReference type="PANTHER" id="PTHR10380:SF173">
    <property type="entry name" value="CUTICULAR PROTEIN 47EF, ISOFORM C-RELATED"/>
    <property type="match status" value="1"/>
</dbReference>
<dbReference type="InterPro" id="IPR000618">
    <property type="entry name" value="Insect_cuticle"/>
</dbReference>
<evidence type="ECO:0000256" key="1">
    <source>
        <dbReference type="ARBA" id="ARBA00022460"/>
    </source>
</evidence>
<dbReference type="PRINTS" id="PR00947">
    <property type="entry name" value="CUTICLE"/>
</dbReference>
<dbReference type="GO" id="GO:0042302">
    <property type="term" value="F:structural constituent of cuticle"/>
    <property type="evidence" value="ECO:0007669"/>
    <property type="project" value="UniProtKB-UniRule"/>
</dbReference>
<organism evidence="6 7">
    <name type="scientific">Loxostege sticticalis</name>
    <name type="common">Beet webworm moth</name>
    <dbReference type="NCBI Taxonomy" id="481309"/>
    <lineage>
        <taxon>Eukaryota</taxon>
        <taxon>Metazoa</taxon>
        <taxon>Ecdysozoa</taxon>
        <taxon>Arthropoda</taxon>
        <taxon>Hexapoda</taxon>
        <taxon>Insecta</taxon>
        <taxon>Pterygota</taxon>
        <taxon>Neoptera</taxon>
        <taxon>Endopterygota</taxon>
        <taxon>Lepidoptera</taxon>
        <taxon>Glossata</taxon>
        <taxon>Ditrysia</taxon>
        <taxon>Pyraloidea</taxon>
        <taxon>Crambidae</taxon>
        <taxon>Pyraustinae</taxon>
        <taxon>Loxostege</taxon>
    </lineage>
</organism>
<evidence type="ECO:0000256" key="4">
    <source>
        <dbReference type="SAM" id="MobiDB-lite"/>
    </source>
</evidence>
<keyword evidence="1 3" id="KW-0193">Cuticle</keyword>
<evidence type="ECO:0000256" key="3">
    <source>
        <dbReference type="PROSITE-ProRule" id="PRU00497"/>
    </source>
</evidence>
<evidence type="ECO:0008006" key="8">
    <source>
        <dbReference type="Google" id="ProtNLM"/>
    </source>
</evidence>
<name>A0ABD0SLH4_LOXSC</name>
<dbReference type="InterPro" id="IPR050468">
    <property type="entry name" value="Cuticle_Struct_Prot"/>
</dbReference>
<feature type="chain" id="PRO_5044776408" description="Pupal cuticle protein 36-like" evidence="5">
    <location>
        <begin position="16"/>
        <end position="320"/>
    </location>
</feature>
<dbReference type="AlphaFoldDB" id="A0ABD0SLH4"/>
<feature type="region of interest" description="Disordered" evidence="4">
    <location>
        <begin position="293"/>
        <end position="320"/>
    </location>
</feature>
<keyword evidence="2 5" id="KW-0732">Signal</keyword>
<comment type="caution">
    <text evidence="6">The sequence shown here is derived from an EMBL/GenBank/DDBJ whole genome shotgun (WGS) entry which is preliminary data.</text>
</comment>
<dbReference type="Proteomes" id="UP001549921">
    <property type="component" value="Unassembled WGS sequence"/>
</dbReference>
<dbReference type="InterPro" id="IPR031311">
    <property type="entry name" value="CHIT_BIND_RR_consensus"/>
</dbReference>
<evidence type="ECO:0000313" key="6">
    <source>
        <dbReference type="EMBL" id="KAL0820693.1"/>
    </source>
</evidence>
<evidence type="ECO:0000256" key="5">
    <source>
        <dbReference type="SAM" id="SignalP"/>
    </source>
</evidence>
<feature type="compositionally biased region" description="Polar residues" evidence="4">
    <location>
        <begin position="310"/>
        <end position="320"/>
    </location>
</feature>
<dbReference type="EMBL" id="JBEDNZ010000019">
    <property type="protein sequence ID" value="KAL0820693.1"/>
    <property type="molecule type" value="Genomic_DNA"/>
</dbReference>
<dbReference type="PANTHER" id="PTHR10380">
    <property type="entry name" value="CUTICLE PROTEIN"/>
    <property type="match status" value="1"/>
</dbReference>
<dbReference type="PROSITE" id="PS00233">
    <property type="entry name" value="CHIT_BIND_RR_1"/>
    <property type="match status" value="1"/>
</dbReference>
<reference evidence="6 7" key="1">
    <citation type="submission" date="2024-06" db="EMBL/GenBank/DDBJ databases">
        <title>A chromosome-level genome assembly of beet webworm, Loxostege sticticalis.</title>
        <authorList>
            <person name="Zhang Y."/>
        </authorList>
    </citation>
    <scope>NUCLEOTIDE SEQUENCE [LARGE SCALE GENOMIC DNA]</scope>
    <source>
        <strain evidence="6">AQ028</strain>
        <tissue evidence="6">Male pupae</tissue>
    </source>
</reference>
<sequence length="320" mass="30074">MKLLVVAAILGVCLADRLDNKYLPPRGNQGAGFGPGFGGAGGFAGPAAGGYSGGAGGFGQRGGGFGQGGAGFGQGGAGFGAQNTGNAYGAPAGQFGGARGGASADANAQILKLNSEVTAEGFSYDFETSNGIRADASGVATNGVQSQGSFAYKGDDGQDYSITYTADENGYVPQGAHLPTPPPIPEAILKSLEQNARDEAAGIIDDGTYRGEGAGAGGAAGYPSGGPGGYSGAGAGAGGYSGAGAGGFGAGAGAGAGGYRGAGAGGFGGAGSAGFGGAGAGGFGQKSFGGGAASRQYLTPNAGPRGSGNGNFNSQTGYKY</sequence>
<dbReference type="PROSITE" id="PS51155">
    <property type="entry name" value="CHIT_BIND_RR_2"/>
    <property type="match status" value="1"/>
</dbReference>
<evidence type="ECO:0000256" key="2">
    <source>
        <dbReference type="ARBA" id="ARBA00022729"/>
    </source>
</evidence>
<evidence type="ECO:0000313" key="7">
    <source>
        <dbReference type="Proteomes" id="UP001549921"/>
    </source>
</evidence>